<evidence type="ECO:0000256" key="5">
    <source>
        <dbReference type="ARBA" id="ARBA00008535"/>
    </source>
</evidence>
<evidence type="ECO:0000256" key="6">
    <source>
        <dbReference type="ARBA" id="ARBA00022490"/>
    </source>
</evidence>
<dbReference type="GO" id="GO:0005739">
    <property type="term" value="C:mitochondrion"/>
    <property type="evidence" value="ECO:0007669"/>
    <property type="project" value="UniProtKB-SubCell"/>
</dbReference>
<keyword evidence="6" id="KW-0963">Cytoplasm</keyword>
<dbReference type="InParanoid" id="W5K4W0"/>
<comment type="subcellular location">
    <subcellularLocation>
        <location evidence="3">Cytoplasm</location>
        <location evidence="3">Cytosol</location>
    </subcellularLocation>
    <subcellularLocation>
        <location evidence="2">Endoplasmic reticulum</location>
    </subcellularLocation>
    <subcellularLocation>
        <location evidence="4">Golgi apparatus</location>
    </subcellularLocation>
    <subcellularLocation>
        <location evidence="1">Mitochondrion</location>
    </subcellularLocation>
</comment>
<dbReference type="GO" id="GO:0005829">
    <property type="term" value="C:cytosol"/>
    <property type="evidence" value="ECO:0007669"/>
    <property type="project" value="UniProtKB-SubCell"/>
</dbReference>
<dbReference type="InterPro" id="IPR027417">
    <property type="entry name" value="P-loop_NTPase"/>
</dbReference>
<evidence type="ECO:0000256" key="1">
    <source>
        <dbReference type="ARBA" id="ARBA00004173"/>
    </source>
</evidence>
<evidence type="ECO:0000256" key="12">
    <source>
        <dbReference type="ARBA" id="ARBA00023134"/>
    </source>
</evidence>
<evidence type="ECO:0000256" key="9">
    <source>
        <dbReference type="ARBA" id="ARBA00022824"/>
    </source>
</evidence>
<dbReference type="Bgee" id="ENSAMXG00000002562">
    <property type="expression patterns" value="Expressed in embryo"/>
</dbReference>
<proteinExistence type="inferred from homology"/>
<evidence type="ECO:0000256" key="10">
    <source>
        <dbReference type="ARBA" id="ARBA00023034"/>
    </source>
</evidence>
<evidence type="ECO:0000256" key="11">
    <source>
        <dbReference type="ARBA" id="ARBA00023128"/>
    </source>
</evidence>
<dbReference type="FunFam" id="3.40.50.300:FF:000366">
    <property type="entry name" value="GTPase, IMAP family member 2"/>
    <property type="match status" value="1"/>
</dbReference>
<reference evidence="18" key="4">
    <citation type="submission" date="2025-09" db="UniProtKB">
        <authorList>
            <consortium name="Ensembl"/>
        </authorList>
    </citation>
    <scope>IDENTIFICATION</scope>
</reference>
<dbReference type="PANTHER" id="PTHR10903:SF188">
    <property type="entry name" value="GTPASE IMAP FAMILY MEMBER 2-LIKE-RELATED"/>
    <property type="match status" value="1"/>
</dbReference>
<name>W5K4W0_ASTMX</name>
<evidence type="ECO:0000256" key="8">
    <source>
        <dbReference type="ARBA" id="ARBA00022741"/>
    </source>
</evidence>
<dbReference type="Gene3D" id="3.40.50.300">
    <property type="entry name" value="P-loop containing nucleotide triphosphate hydrolases"/>
    <property type="match status" value="3"/>
</dbReference>
<feature type="domain" description="AIG1-type G" evidence="17">
    <location>
        <begin position="52"/>
        <end position="251"/>
    </location>
</feature>
<evidence type="ECO:0000256" key="2">
    <source>
        <dbReference type="ARBA" id="ARBA00004240"/>
    </source>
</evidence>
<keyword evidence="19" id="KW-1185">Reference proteome</keyword>
<evidence type="ECO:0000256" key="4">
    <source>
        <dbReference type="ARBA" id="ARBA00004555"/>
    </source>
</evidence>
<dbReference type="FunFam" id="3.40.50.300:FF:000536">
    <property type="entry name" value="GTPase IMAP family member 8"/>
    <property type="match status" value="2"/>
</dbReference>
<evidence type="ECO:0000313" key="19">
    <source>
        <dbReference type="Proteomes" id="UP000018467"/>
    </source>
</evidence>
<evidence type="ECO:0000256" key="15">
    <source>
        <dbReference type="ARBA" id="ARBA00077278"/>
    </source>
</evidence>
<evidence type="ECO:0000313" key="18">
    <source>
        <dbReference type="Ensembl" id="ENSAMXP00000002621.2"/>
    </source>
</evidence>
<evidence type="ECO:0000256" key="14">
    <source>
        <dbReference type="ARBA" id="ARBA00073539"/>
    </source>
</evidence>
<dbReference type="PROSITE" id="PS51720">
    <property type="entry name" value="G_AIG1"/>
    <property type="match status" value="3"/>
</dbReference>
<keyword evidence="11" id="KW-0496">Mitochondrion</keyword>
<dbReference type="Ensembl" id="ENSAMXT00000002621.2">
    <property type="protein sequence ID" value="ENSAMXP00000002621.2"/>
    <property type="gene ID" value="ENSAMXG00000002562.2"/>
</dbReference>
<protein>
    <recommendedName>
        <fullName evidence="14">GTPase IMAP family member 8</fullName>
    </recommendedName>
    <alternativeName>
        <fullName evidence="15">Immune-associated nucleotide-binding protein 9</fullName>
    </alternativeName>
</protein>
<dbReference type="HOGENOM" id="CLU_010468_3_3_1"/>
<feature type="region of interest" description="Disordered" evidence="16">
    <location>
        <begin position="303"/>
        <end position="336"/>
    </location>
</feature>
<keyword evidence="8" id="KW-0547">Nucleotide-binding</keyword>
<sequence length="684" mass="77686">MLKEFRIVLTGCRYQSLLCLVAGGVGWGGGGERERSCFMLEYNIKYSMQIQKLLLRIVLLGKAGSGKSKTGNTIFNEDTFGVNSTFQHVTTKSKRVYRLINGRTVWVIDTPGLFNGVTPEDELKAQLEEAVDLVYPGVHVFLLLIRLDVRFTEEEQKTVKWILETLGEEAQKNIIVLFTHGSVLGDRTIEQHIEGDSVLKEIVYSLAGYYVFENENEDDETQVPELLKKIDKVMNNKGNQMYTKEMYRQRQQSMGYGAALLGLARVGLSGITGVTLCEKKKLSEIFSFLLCDSDSELRTVLLGKTGSGKSSSGNTILREKTFEQDQSSKSVTKESKRRYRDLGDRTVWVIDTPGPFDTHSYTTVKNHLEEAMKLTYPGVHVFLLVMRLGVRFSEEEKNTVEWYLETLGEEAKKHIIVLFTHGNVLKERTIEEHLQEHSDLKEIIGSMAGYHVFENEDEDDKTQVTELLEKINKVVDKNENQMYTREKYIPDLRIVLLGKTGSGKSAAGNTILGKRLFKESIYPESVTSKCEKHQAAVEDMTITVIDTPGLFHTSLSEDELKAEIERCLSLSDPGPHVFLLVIRVGRFTEEERSTVEWIQKNFGEEALNFTMLLFTGGDLLEETDEILNHCPDVNKIRIQHIFNNKEKESRTQLKTIANKLKSLVADPPPTGNLRAYLKIPDFHW</sequence>
<dbReference type="InterPro" id="IPR006703">
    <property type="entry name" value="G_AIG1"/>
</dbReference>
<dbReference type="GO" id="GO:0005794">
    <property type="term" value="C:Golgi apparatus"/>
    <property type="evidence" value="ECO:0007669"/>
    <property type="project" value="UniProtKB-SubCell"/>
</dbReference>
<comment type="function">
    <text evidence="13">Exerts an anti-apoptotic effect in the immune system and is involved in responses to infections.</text>
</comment>
<evidence type="ECO:0000259" key="17">
    <source>
        <dbReference type="PROSITE" id="PS51720"/>
    </source>
</evidence>
<dbReference type="GO" id="GO:0005525">
    <property type="term" value="F:GTP binding"/>
    <property type="evidence" value="ECO:0007669"/>
    <property type="project" value="UniProtKB-KW"/>
</dbReference>
<keyword evidence="9" id="KW-0256">Endoplasmic reticulum</keyword>
<dbReference type="GeneTree" id="ENSGT01140000282522"/>
<dbReference type="SUPFAM" id="SSF52540">
    <property type="entry name" value="P-loop containing nucleoside triphosphate hydrolases"/>
    <property type="match status" value="3"/>
</dbReference>
<reference evidence="19" key="2">
    <citation type="journal article" date="2014" name="Nat. Commun.">
        <title>The cavefish genome reveals candidate genes for eye loss.</title>
        <authorList>
            <person name="McGaugh S.E."/>
            <person name="Gross J.B."/>
            <person name="Aken B."/>
            <person name="Blin M."/>
            <person name="Borowsky R."/>
            <person name="Chalopin D."/>
            <person name="Hinaux H."/>
            <person name="Jeffery W.R."/>
            <person name="Keene A."/>
            <person name="Ma L."/>
            <person name="Minx P."/>
            <person name="Murphy D."/>
            <person name="O'Quin K.E."/>
            <person name="Retaux S."/>
            <person name="Rohner N."/>
            <person name="Searle S.M."/>
            <person name="Stahl B.A."/>
            <person name="Tabin C."/>
            <person name="Volff J.N."/>
            <person name="Yoshizawa M."/>
            <person name="Warren W.C."/>
        </authorList>
    </citation>
    <scope>NUCLEOTIDE SEQUENCE [LARGE SCALE GENOMIC DNA]</scope>
    <source>
        <strain evidence="19">female</strain>
    </source>
</reference>
<keyword evidence="10" id="KW-0333">Golgi apparatus</keyword>
<dbReference type="GO" id="GO:0005783">
    <property type="term" value="C:endoplasmic reticulum"/>
    <property type="evidence" value="ECO:0007669"/>
    <property type="project" value="UniProtKB-SubCell"/>
</dbReference>
<dbReference type="InterPro" id="IPR045058">
    <property type="entry name" value="GIMA/IAN/Toc"/>
</dbReference>
<accession>W5K4W0</accession>
<dbReference type="AlphaFoldDB" id="W5K4W0"/>
<comment type="similarity">
    <text evidence="5">Belongs to the TRAFAC class TrmE-Era-EngA-EngB-Septin-like GTPase superfamily. AIG1/Toc34/Toc159-like paraseptin GTPase family. IAN subfamily.</text>
</comment>
<dbReference type="Proteomes" id="UP000018467">
    <property type="component" value="Unassembled WGS sequence"/>
</dbReference>
<reference evidence="18" key="3">
    <citation type="submission" date="2025-08" db="UniProtKB">
        <authorList>
            <consortium name="Ensembl"/>
        </authorList>
    </citation>
    <scope>IDENTIFICATION</scope>
</reference>
<dbReference type="Pfam" id="PF04548">
    <property type="entry name" value="AIG1"/>
    <property type="match status" value="3"/>
</dbReference>
<reference evidence="19" key="1">
    <citation type="submission" date="2013-03" db="EMBL/GenBank/DDBJ databases">
        <authorList>
            <person name="Jeffery W."/>
            <person name="Warren W."/>
            <person name="Wilson R.K."/>
        </authorList>
    </citation>
    <scope>NUCLEOTIDE SEQUENCE</scope>
    <source>
        <strain evidence="19">female</strain>
    </source>
</reference>
<evidence type="ECO:0000256" key="7">
    <source>
        <dbReference type="ARBA" id="ARBA00022737"/>
    </source>
</evidence>
<evidence type="ECO:0000256" key="3">
    <source>
        <dbReference type="ARBA" id="ARBA00004514"/>
    </source>
</evidence>
<keyword evidence="7" id="KW-0677">Repeat</keyword>
<dbReference type="STRING" id="7994.ENSAMXP00000002621"/>
<dbReference type="PANTHER" id="PTHR10903">
    <property type="entry name" value="GTPASE, IMAP FAMILY MEMBER-RELATED"/>
    <property type="match status" value="1"/>
</dbReference>
<organism evidence="18 19">
    <name type="scientific">Astyanax mexicanus</name>
    <name type="common">Blind cave fish</name>
    <name type="synonym">Astyanax fasciatus mexicanus</name>
    <dbReference type="NCBI Taxonomy" id="7994"/>
    <lineage>
        <taxon>Eukaryota</taxon>
        <taxon>Metazoa</taxon>
        <taxon>Chordata</taxon>
        <taxon>Craniata</taxon>
        <taxon>Vertebrata</taxon>
        <taxon>Euteleostomi</taxon>
        <taxon>Actinopterygii</taxon>
        <taxon>Neopterygii</taxon>
        <taxon>Teleostei</taxon>
        <taxon>Ostariophysi</taxon>
        <taxon>Characiformes</taxon>
        <taxon>Characoidei</taxon>
        <taxon>Acestrorhamphidae</taxon>
        <taxon>Acestrorhamphinae</taxon>
        <taxon>Astyanax</taxon>
    </lineage>
</organism>
<feature type="domain" description="AIG1-type G" evidence="17">
    <location>
        <begin position="294"/>
        <end position="492"/>
    </location>
</feature>
<feature type="domain" description="AIG1-type G" evidence="17">
    <location>
        <begin position="493"/>
        <end position="678"/>
    </location>
</feature>
<feature type="compositionally biased region" description="Low complexity" evidence="16">
    <location>
        <begin position="303"/>
        <end position="313"/>
    </location>
</feature>
<keyword evidence="12" id="KW-0342">GTP-binding</keyword>
<evidence type="ECO:0000256" key="13">
    <source>
        <dbReference type="ARBA" id="ARBA00056809"/>
    </source>
</evidence>
<evidence type="ECO:0000256" key="16">
    <source>
        <dbReference type="SAM" id="MobiDB-lite"/>
    </source>
</evidence>